<evidence type="ECO:0000256" key="1">
    <source>
        <dbReference type="SAM" id="MobiDB-lite"/>
    </source>
</evidence>
<evidence type="ECO:0000313" key="2">
    <source>
        <dbReference type="EMBL" id="AXY21672.1"/>
    </source>
</evidence>
<reference evidence="2 3" key="1">
    <citation type="submission" date="2017-08" db="EMBL/GenBank/DDBJ databases">
        <title>Complete genome sequence of Gluconacetobacter saccharivorans CV1 isolated from Fermented Vinegar.</title>
        <authorList>
            <person name="Kim S.-Y."/>
        </authorList>
    </citation>
    <scope>NUCLEOTIDE SEQUENCE [LARGE SCALE GENOMIC DNA]</scope>
    <source>
        <strain evidence="2 3">CV1</strain>
    </source>
</reference>
<protein>
    <recommendedName>
        <fullName evidence="4">Hydrophobic W protein</fullName>
    </recommendedName>
</protein>
<accession>A0A347W9X9</accession>
<name>A0A347W9X9_9PROT</name>
<feature type="region of interest" description="Disordered" evidence="1">
    <location>
        <begin position="290"/>
        <end position="354"/>
    </location>
</feature>
<dbReference type="EMBL" id="CP023036">
    <property type="protein sequence ID" value="AXY21672.1"/>
    <property type="molecule type" value="Genomic_DNA"/>
</dbReference>
<evidence type="ECO:0000313" key="3">
    <source>
        <dbReference type="Proteomes" id="UP000264120"/>
    </source>
</evidence>
<dbReference type="AlphaFoldDB" id="A0A347W9X9"/>
<keyword evidence="3" id="KW-1185">Reference proteome</keyword>
<organism evidence="2 3">
    <name type="scientific">Komagataeibacter saccharivorans</name>
    <dbReference type="NCBI Taxonomy" id="265959"/>
    <lineage>
        <taxon>Bacteria</taxon>
        <taxon>Pseudomonadati</taxon>
        <taxon>Pseudomonadota</taxon>
        <taxon>Alphaproteobacteria</taxon>
        <taxon>Acetobacterales</taxon>
        <taxon>Acetobacteraceae</taxon>
        <taxon>Komagataeibacter</taxon>
    </lineage>
</organism>
<dbReference type="OrthoDB" id="7282413at2"/>
<feature type="compositionally biased region" description="Low complexity" evidence="1">
    <location>
        <begin position="329"/>
        <end position="339"/>
    </location>
</feature>
<dbReference type="RefSeq" id="WP_118962571.1">
    <property type="nucleotide sequence ID" value="NZ_CP023036.1"/>
</dbReference>
<dbReference type="Proteomes" id="UP000264120">
    <property type="component" value="Chromosome"/>
</dbReference>
<feature type="region of interest" description="Disordered" evidence="1">
    <location>
        <begin position="116"/>
        <end position="138"/>
    </location>
</feature>
<sequence>MESGHAAARTGQADTIQATARLIRLAEGTYCIFHAPPADMRTGGLSGMRISSPPGMTAVQVSTFDADGWIGGRDGAALVRIPARGAAVLVTTYHDTEHARDLPGLQVVRLSGGTGRVAPPVSDPDPAETALPAGDHDGSMTAHIQRRGDVKAPLGAWMGRTGSGQWMEGFAIQPGSAVAVDDLEYQAILGQDWFSPWIGGGEYCGSRGMALPILGLRVRLKGKAASAFTCLVEASFIDGSRVGLAEDAPVMAPTQAPLEAFRIELRPCPSRSVLRPSVPEDAAEEALLAALTPATQPVRSSPGQVRRMPAEQSMETSDDLVVEGMSQGKAAAVPVASASPRRRRATRRRKPAGS</sequence>
<evidence type="ECO:0008006" key="4">
    <source>
        <dbReference type="Google" id="ProtNLM"/>
    </source>
</evidence>
<gene>
    <name evidence="2" type="ORF">CD178_00872</name>
</gene>
<proteinExistence type="predicted"/>
<dbReference type="KEGG" id="ksc:CD178_00872"/>
<feature type="compositionally biased region" description="Basic residues" evidence="1">
    <location>
        <begin position="340"/>
        <end position="354"/>
    </location>
</feature>
<feature type="compositionally biased region" description="Polar residues" evidence="1">
    <location>
        <begin position="293"/>
        <end position="303"/>
    </location>
</feature>